<evidence type="ECO:0000313" key="6">
    <source>
        <dbReference type="RefSeq" id="XP_013389447.1"/>
    </source>
</evidence>
<keyword evidence="4" id="KW-0187">Copper transport</keyword>
<dbReference type="Gene3D" id="2.160.20.80">
    <property type="entry name" value="E3 ubiquitin-protein ligase SopA"/>
    <property type="match status" value="1"/>
</dbReference>
<keyword evidence="2 4" id="KW-1133">Transmembrane helix</keyword>
<dbReference type="GeneID" id="106158117"/>
<dbReference type="GO" id="GO:0016020">
    <property type="term" value="C:membrane"/>
    <property type="evidence" value="ECO:0007669"/>
    <property type="project" value="UniProtKB-SubCell"/>
</dbReference>
<dbReference type="Pfam" id="PF04145">
    <property type="entry name" value="Ctr"/>
    <property type="match status" value="1"/>
</dbReference>
<evidence type="ECO:0000256" key="2">
    <source>
        <dbReference type="ARBA" id="ARBA00022989"/>
    </source>
</evidence>
<name>A0A1S3HV79_LINAN</name>
<dbReference type="RefSeq" id="XP_013389450.1">
    <property type="nucleotide sequence ID" value="XM_013533996.1"/>
</dbReference>
<dbReference type="RefSeq" id="XP_013389447.1">
    <property type="nucleotide sequence ID" value="XM_013533993.2"/>
</dbReference>
<dbReference type="RefSeq" id="XP_013389448.1">
    <property type="nucleotide sequence ID" value="XM_013533994.2"/>
</dbReference>
<protein>
    <recommendedName>
        <fullName evidence="4">Copper transport protein</fullName>
    </recommendedName>
</protein>
<organism evidence="5 10">
    <name type="scientific">Lingula anatina</name>
    <name type="common">Brachiopod</name>
    <name type="synonym">Lingula unguis</name>
    <dbReference type="NCBI Taxonomy" id="7574"/>
    <lineage>
        <taxon>Eukaryota</taxon>
        <taxon>Metazoa</taxon>
        <taxon>Spiralia</taxon>
        <taxon>Lophotrochozoa</taxon>
        <taxon>Brachiopoda</taxon>
        <taxon>Linguliformea</taxon>
        <taxon>Lingulata</taxon>
        <taxon>Lingulida</taxon>
        <taxon>Linguloidea</taxon>
        <taxon>Lingulidae</taxon>
        <taxon>Lingula</taxon>
    </lineage>
</organism>
<dbReference type="PANTHER" id="PTHR12483">
    <property type="entry name" value="SOLUTE CARRIER FAMILY 31 COPPER TRANSPORTERS"/>
    <property type="match status" value="1"/>
</dbReference>
<proteinExistence type="inferred from homology"/>
<keyword evidence="4" id="KW-0813">Transport</keyword>
<evidence type="ECO:0000256" key="1">
    <source>
        <dbReference type="ARBA" id="ARBA00022692"/>
    </source>
</evidence>
<dbReference type="KEGG" id="lak:106158117"/>
<dbReference type="AlphaFoldDB" id="A0A1S3HV79"/>
<dbReference type="OrthoDB" id="161814at2759"/>
<dbReference type="RefSeq" id="XP_013389451.1">
    <property type="nucleotide sequence ID" value="XM_013533997.2"/>
</dbReference>
<keyword evidence="5" id="KW-1185">Reference proteome</keyword>
<keyword evidence="4" id="KW-0406">Ion transport</keyword>
<dbReference type="Proteomes" id="UP000085678">
    <property type="component" value="Unplaced"/>
</dbReference>
<evidence type="ECO:0000313" key="10">
    <source>
        <dbReference type="RefSeq" id="XP_013389451.1"/>
    </source>
</evidence>
<accession>A0A1S3HV79</accession>
<comment type="similarity">
    <text evidence="4">Belongs to the copper transporter (Ctr) (TC 1.A.56) family. SLC31A subfamily.</text>
</comment>
<evidence type="ECO:0000313" key="7">
    <source>
        <dbReference type="RefSeq" id="XP_013389448.1"/>
    </source>
</evidence>
<evidence type="ECO:0000256" key="3">
    <source>
        <dbReference type="ARBA" id="ARBA00023136"/>
    </source>
</evidence>
<gene>
    <name evidence="6 7 8 9 10 11" type="primary">LOC106158117</name>
</gene>
<dbReference type="GO" id="GO:0005375">
    <property type="term" value="F:copper ion transmembrane transporter activity"/>
    <property type="evidence" value="ECO:0007669"/>
    <property type="project" value="UniProtKB-UniRule"/>
</dbReference>
<evidence type="ECO:0000313" key="11">
    <source>
        <dbReference type="RefSeq" id="XP_023930129.1"/>
    </source>
</evidence>
<dbReference type="PANTHER" id="PTHR12483:SF115">
    <property type="entry name" value="COPPER TRANSPORT PROTEIN"/>
    <property type="match status" value="1"/>
</dbReference>
<feature type="transmembrane region" description="Helical" evidence="4">
    <location>
        <begin position="149"/>
        <end position="168"/>
    </location>
</feature>
<reference evidence="6 7" key="1">
    <citation type="submission" date="2025-04" db="UniProtKB">
        <authorList>
            <consortium name="RefSeq"/>
        </authorList>
    </citation>
    <scope>IDENTIFICATION</scope>
    <source>
        <tissue evidence="6 7">Gonads</tissue>
    </source>
</reference>
<dbReference type="SUPFAM" id="SSF141571">
    <property type="entry name" value="Pentapeptide repeat-like"/>
    <property type="match status" value="1"/>
</dbReference>
<evidence type="ECO:0000313" key="5">
    <source>
        <dbReference type="Proteomes" id="UP000085678"/>
    </source>
</evidence>
<keyword evidence="4" id="KW-0186">Copper</keyword>
<evidence type="ECO:0000313" key="9">
    <source>
        <dbReference type="RefSeq" id="XP_013389450.1"/>
    </source>
</evidence>
<evidence type="ECO:0000313" key="8">
    <source>
        <dbReference type="RefSeq" id="XP_013389449.1"/>
    </source>
</evidence>
<sequence>MAAITMTLPRGTSMTFIVLGIVTLSYAMNMTGSMNMNMANHNMNSSMNMNMTNHNMNSSMNMTGHNMSGHNMTGHYMSGHNMTGHNMSGHNMTGHNMSGHNMTGHNMSGHDMTNHDMSGHDMTGGHATSFHVGFEEIILFREWVTSNEWNFALTCIFFFILSVLYEGLKSFREYLNHRYAGSVGEKYTCQNGGGGYDTNIKKPKGGCGAHMCRCVHYLQAFLHILQVFVSYVLMMVFMLLNVWLCVAVCVGAGVGYLLFGWRRSVVNDENEHCN</sequence>
<dbReference type="RefSeq" id="XP_013389449.1">
    <property type="nucleotide sequence ID" value="XM_013533995.1"/>
</dbReference>
<feature type="transmembrane region" description="Helical" evidence="4">
    <location>
        <begin position="12"/>
        <end position="28"/>
    </location>
</feature>
<feature type="transmembrane region" description="Helical" evidence="4">
    <location>
        <begin position="240"/>
        <end position="259"/>
    </location>
</feature>
<comment type="subcellular location">
    <subcellularLocation>
        <location evidence="4">Membrane</location>
        <topology evidence="4">Multi-pass membrane protein</topology>
    </subcellularLocation>
</comment>
<comment type="caution">
    <text evidence="4">Lacks conserved residue(s) required for the propagation of feature annotation.</text>
</comment>
<feature type="transmembrane region" description="Helical" evidence="4">
    <location>
        <begin position="214"/>
        <end position="234"/>
    </location>
</feature>
<keyword evidence="3 4" id="KW-0472">Membrane</keyword>
<dbReference type="RefSeq" id="XP_023930129.1">
    <property type="nucleotide sequence ID" value="XM_024074361.1"/>
</dbReference>
<keyword evidence="1 4" id="KW-0812">Transmembrane</keyword>
<dbReference type="InterPro" id="IPR007274">
    <property type="entry name" value="Cop_transporter"/>
</dbReference>
<evidence type="ECO:0000256" key="4">
    <source>
        <dbReference type="RuleBase" id="RU367022"/>
    </source>
</evidence>